<organism evidence="2 3">
    <name type="scientific">Candidatus Methylobacter favarea</name>
    <dbReference type="NCBI Taxonomy" id="2707345"/>
    <lineage>
        <taxon>Bacteria</taxon>
        <taxon>Pseudomonadati</taxon>
        <taxon>Pseudomonadota</taxon>
        <taxon>Gammaproteobacteria</taxon>
        <taxon>Methylococcales</taxon>
        <taxon>Methylococcaceae</taxon>
        <taxon>Methylobacter</taxon>
    </lineage>
</organism>
<evidence type="ECO:0000313" key="2">
    <source>
        <dbReference type="EMBL" id="CAA9893041.1"/>
    </source>
</evidence>
<evidence type="ECO:0000313" key="3">
    <source>
        <dbReference type="Proteomes" id="UP000494216"/>
    </source>
</evidence>
<keyword evidence="3" id="KW-1185">Reference proteome</keyword>
<dbReference type="RefSeq" id="WP_174627735.1">
    <property type="nucleotide sequence ID" value="NZ_CADCXN010000131.1"/>
</dbReference>
<protein>
    <submittedName>
        <fullName evidence="2">Uncharacterized protein</fullName>
    </submittedName>
</protein>
<sequence>MAQVFETDADHPLQPGDTEGMETFLDEDIPLSTDYDVMIENPPHAHYDGPDLQNIFTDRDAERAIAEYKAKQNSR</sequence>
<name>A0A8S0WSR6_9GAMM</name>
<accession>A0A8S0WSR6</accession>
<gene>
    <name evidence="2" type="ORF">METHB2_960004</name>
</gene>
<evidence type="ECO:0000256" key="1">
    <source>
        <dbReference type="SAM" id="MobiDB-lite"/>
    </source>
</evidence>
<dbReference type="AlphaFoldDB" id="A0A8S0WSR6"/>
<proteinExistence type="predicted"/>
<reference evidence="2 3" key="1">
    <citation type="submission" date="2020-02" db="EMBL/GenBank/DDBJ databases">
        <authorList>
            <person name="Hogendoorn C."/>
        </authorList>
    </citation>
    <scope>NUCLEOTIDE SEQUENCE [LARGE SCALE GENOMIC DNA]</scope>
    <source>
        <strain evidence="2">METHB21</strain>
    </source>
</reference>
<dbReference type="Proteomes" id="UP000494216">
    <property type="component" value="Unassembled WGS sequence"/>
</dbReference>
<comment type="caution">
    <text evidence="2">The sequence shown here is derived from an EMBL/GenBank/DDBJ whole genome shotgun (WGS) entry which is preliminary data.</text>
</comment>
<feature type="region of interest" description="Disordered" evidence="1">
    <location>
        <begin position="1"/>
        <end position="21"/>
    </location>
</feature>
<dbReference type="EMBL" id="CADCXN010000131">
    <property type="protein sequence ID" value="CAA9893041.1"/>
    <property type="molecule type" value="Genomic_DNA"/>
</dbReference>